<organism evidence="1 2">
    <name type="scientific">Aspergillus tubingensis</name>
    <dbReference type="NCBI Taxonomy" id="5068"/>
    <lineage>
        <taxon>Eukaryota</taxon>
        <taxon>Fungi</taxon>
        <taxon>Dikarya</taxon>
        <taxon>Ascomycota</taxon>
        <taxon>Pezizomycotina</taxon>
        <taxon>Eurotiomycetes</taxon>
        <taxon>Eurotiomycetidae</taxon>
        <taxon>Eurotiales</taxon>
        <taxon>Aspergillaceae</taxon>
        <taxon>Aspergillus</taxon>
        <taxon>Aspergillus subgen. Circumdati</taxon>
    </lineage>
</organism>
<name>A0A9W6AFR1_ASPTU</name>
<proteinExistence type="predicted"/>
<reference evidence="1" key="1">
    <citation type="submission" date="2022-07" db="EMBL/GenBank/DDBJ databases">
        <title>Taxonomy of Aspergillus series Nigri: significant species reduction supported by multi-species coalescent approaches.</title>
        <authorList>
            <person name="Bian C."/>
            <person name="Kusuya Y."/>
            <person name="Sklenar F."/>
            <person name="D'hooge E."/>
            <person name="Yaguchi T."/>
            <person name="Takahashi H."/>
            <person name="Hubka V."/>
        </authorList>
    </citation>
    <scope>NUCLEOTIDE SEQUENCE</scope>
    <source>
        <strain evidence="1">IFM 56815</strain>
    </source>
</reference>
<dbReference type="EMBL" id="BRPE01000003">
    <property type="protein sequence ID" value="GLA82066.1"/>
    <property type="molecule type" value="Genomic_DNA"/>
</dbReference>
<comment type="caution">
    <text evidence="1">The sequence shown here is derived from an EMBL/GenBank/DDBJ whole genome shotgun (WGS) entry which is preliminary data.</text>
</comment>
<dbReference type="Proteomes" id="UP001144157">
    <property type="component" value="Unassembled WGS sequence"/>
</dbReference>
<accession>A0A9W6AFR1</accession>
<protein>
    <submittedName>
        <fullName evidence="1">Uncharacterized protein</fullName>
    </submittedName>
</protein>
<gene>
    <name evidence="1" type="ORF">AtubIFM56815_006245</name>
</gene>
<evidence type="ECO:0000313" key="2">
    <source>
        <dbReference type="Proteomes" id="UP001144157"/>
    </source>
</evidence>
<sequence length="105" mass="11525">MPNDDGDDGIMGPAGRAKSFYDVPSPTILQTSGSAERKSTSILRVASRRILVGSHLAWQGPWLDSAEIFFGAVPSRRSKQEMPVIMAKFVATPVLMFPKPFLGWF</sequence>
<evidence type="ECO:0000313" key="1">
    <source>
        <dbReference type="EMBL" id="GLA82066.1"/>
    </source>
</evidence>
<dbReference type="AlphaFoldDB" id="A0A9W6AFR1"/>